<feature type="transmembrane region" description="Helical" evidence="5">
    <location>
        <begin position="153"/>
        <end position="171"/>
    </location>
</feature>
<accession>A0AAX6BFX9</accession>
<dbReference type="GO" id="GO:0016020">
    <property type="term" value="C:membrane"/>
    <property type="evidence" value="ECO:0007669"/>
    <property type="project" value="UniProtKB-SubCell"/>
</dbReference>
<feature type="transmembrane region" description="Helical" evidence="5">
    <location>
        <begin position="6"/>
        <end position="25"/>
    </location>
</feature>
<keyword evidence="4 5" id="KW-0472">Membrane</keyword>
<dbReference type="PANTHER" id="PTHR37422:SF17">
    <property type="entry name" value="O-ANTIGEN LIGASE"/>
    <property type="match status" value="1"/>
</dbReference>
<dbReference type="Proteomes" id="UP001165240">
    <property type="component" value="Unassembled WGS sequence"/>
</dbReference>
<feature type="domain" description="O-antigen ligase-related" evidence="6">
    <location>
        <begin position="2"/>
        <end position="137"/>
    </location>
</feature>
<keyword evidence="3 5" id="KW-1133">Transmembrane helix</keyword>
<comment type="subcellular location">
    <subcellularLocation>
        <location evidence="1">Membrane</location>
        <topology evidence="1">Multi-pass membrane protein</topology>
    </subcellularLocation>
</comment>
<evidence type="ECO:0000256" key="4">
    <source>
        <dbReference type="ARBA" id="ARBA00023136"/>
    </source>
</evidence>
<gene>
    <name evidence="7" type="ORF">ShirakiTB12_11030</name>
</gene>
<dbReference type="Pfam" id="PF04932">
    <property type="entry name" value="Wzy_C"/>
    <property type="match status" value="1"/>
</dbReference>
<name>A0AAX6BFX9_PRIMG</name>
<protein>
    <recommendedName>
        <fullName evidence="6">O-antigen ligase-related domain-containing protein</fullName>
    </recommendedName>
</protein>
<evidence type="ECO:0000256" key="2">
    <source>
        <dbReference type="ARBA" id="ARBA00022692"/>
    </source>
</evidence>
<organism evidence="7 8">
    <name type="scientific">Priestia megaterium</name>
    <name type="common">Bacillus megaterium</name>
    <dbReference type="NCBI Taxonomy" id="1404"/>
    <lineage>
        <taxon>Bacteria</taxon>
        <taxon>Bacillati</taxon>
        <taxon>Bacillota</taxon>
        <taxon>Bacilli</taxon>
        <taxon>Bacillales</taxon>
        <taxon>Bacillaceae</taxon>
        <taxon>Priestia</taxon>
    </lineage>
</organism>
<evidence type="ECO:0000256" key="3">
    <source>
        <dbReference type="ARBA" id="ARBA00022989"/>
    </source>
</evidence>
<evidence type="ECO:0000313" key="7">
    <source>
        <dbReference type="EMBL" id="GMG72635.1"/>
    </source>
</evidence>
<feature type="transmembrane region" description="Helical" evidence="5">
    <location>
        <begin position="124"/>
        <end position="141"/>
    </location>
</feature>
<evidence type="ECO:0000259" key="6">
    <source>
        <dbReference type="Pfam" id="PF04932"/>
    </source>
</evidence>
<dbReference type="InterPro" id="IPR051533">
    <property type="entry name" value="WaaL-like"/>
</dbReference>
<feature type="transmembrane region" description="Helical" evidence="5">
    <location>
        <begin position="32"/>
        <end position="52"/>
    </location>
</feature>
<evidence type="ECO:0000313" key="8">
    <source>
        <dbReference type="Proteomes" id="UP001165240"/>
    </source>
</evidence>
<dbReference type="AlphaFoldDB" id="A0AAX6BFX9"/>
<comment type="caution">
    <text evidence="7">The sequence shown here is derived from an EMBL/GenBank/DDBJ whole genome shotgun (WGS) entry which is preliminary data.</text>
</comment>
<reference evidence="7" key="1">
    <citation type="journal article" date="2024" name="Appl Microbiol">
        <title>Effect of kuratsuki Bacillus and Priestia on Taste of Sake.</title>
        <authorList>
            <person name="Kobayashi K."/>
            <person name="Nishida H."/>
        </authorList>
    </citation>
    <scope>NUCLEOTIDE SEQUENCE</scope>
    <source>
        <strain evidence="7">B-12</strain>
    </source>
</reference>
<dbReference type="EMBL" id="BSYK01000001">
    <property type="protein sequence ID" value="GMG72635.1"/>
    <property type="molecule type" value="Genomic_DNA"/>
</dbReference>
<sequence length="203" mass="23514">MTESATGLMVGISLSLAFFIFVLFYKIKNMNLKLVLISLTSILIIFLILTLLENEGRVFEFLGKDSNLTGRNVIFEYVKSIIKDHLFLGIGYSGIPNSYLLNSNETYQAIGFHVYYAHNGFLEILFQIGIVGILMYLYFYFTISKILLFEIDNIVKVFVLLFFVYNILYNLSEVTFLTGEGNNFQWFVMCLLITYYSRFKSIK</sequence>
<dbReference type="InterPro" id="IPR007016">
    <property type="entry name" value="O-antigen_ligase-rel_domated"/>
</dbReference>
<dbReference type="PANTHER" id="PTHR37422">
    <property type="entry name" value="TEICHURONIC ACID BIOSYNTHESIS PROTEIN TUAE"/>
    <property type="match status" value="1"/>
</dbReference>
<keyword evidence="2 5" id="KW-0812">Transmembrane</keyword>
<evidence type="ECO:0000256" key="5">
    <source>
        <dbReference type="SAM" id="Phobius"/>
    </source>
</evidence>
<proteinExistence type="predicted"/>
<evidence type="ECO:0000256" key="1">
    <source>
        <dbReference type="ARBA" id="ARBA00004141"/>
    </source>
</evidence>